<dbReference type="SUPFAM" id="SSF51735">
    <property type="entry name" value="NAD(P)-binding Rossmann-fold domains"/>
    <property type="match status" value="1"/>
</dbReference>
<dbReference type="GO" id="GO:0047936">
    <property type="term" value="F:glucose 1-dehydrogenase [NAD(P)+] activity"/>
    <property type="evidence" value="ECO:0007669"/>
    <property type="project" value="UniProtKB-EC"/>
</dbReference>
<dbReference type="PRINTS" id="PR00081">
    <property type="entry name" value="GDHRDH"/>
</dbReference>
<dbReference type="PANTHER" id="PTHR42760">
    <property type="entry name" value="SHORT-CHAIN DEHYDROGENASES/REDUCTASES FAMILY MEMBER"/>
    <property type="match status" value="1"/>
</dbReference>
<dbReference type="Proteomes" id="UP001232156">
    <property type="component" value="Unassembled WGS sequence"/>
</dbReference>
<dbReference type="InterPro" id="IPR036291">
    <property type="entry name" value="NAD(P)-bd_dom_sf"/>
</dbReference>
<proteinExistence type="inferred from homology"/>
<dbReference type="PROSITE" id="PS00061">
    <property type="entry name" value="ADH_SHORT"/>
    <property type="match status" value="1"/>
</dbReference>
<dbReference type="RefSeq" id="WP_165278217.1">
    <property type="nucleotide sequence ID" value="NZ_JAUZQE010000022.1"/>
</dbReference>
<organism evidence="4 5">
    <name type="scientific">Yanghanlia caeni</name>
    <dbReference type="NCBI Taxonomy" id="3064283"/>
    <lineage>
        <taxon>Bacteria</taxon>
        <taxon>Pseudomonadati</taxon>
        <taxon>Pseudomonadota</taxon>
        <taxon>Betaproteobacteria</taxon>
        <taxon>Burkholderiales</taxon>
        <taxon>Alcaligenaceae</taxon>
        <taxon>Yanghanlia</taxon>
    </lineage>
</organism>
<protein>
    <submittedName>
        <fullName evidence="4">Glucose 1-dehydrogenase</fullName>
        <ecNumber evidence="4">1.1.1.47</ecNumber>
    </submittedName>
</protein>
<dbReference type="EMBL" id="JAUZQE010000022">
    <property type="protein sequence ID" value="MDR4126313.1"/>
    <property type="molecule type" value="Genomic_DNA"/>
</dbReference>
<sequence length="255" mass="26738">MNELFSLNGRTALVTGAAGGLGAHFSRTLARAGARVVLAGRRLEPLQAVANELAAQGAQVTAVSMDVTSEVSVQAALDQAEQALGPVDIAVCNAGAALTKPSLKLSADEWDSVMNVNLKGCWLVANTVAKRLVDAGREGNIINISSILGYRVAGAVVPYTVSKAGLEQLTRALALEWARYGIRVNAIAPGYIETDLNREFFASEAGQTLIRRIPQRRLGSPQDLDGALLLLASDASRFMTGSSIVVDGGHLQSSL</sequence>
<evidence type="ECO:0000259" key="3">
    <source>
        <dbReference type="SMART" id="SM00822"/>
    </source>
</evidence>
<dbReference type="NCBIfam" id="NF005559">
    <property type="entry name" value="PRK07231.1"/>
    <property type="match status" value="1"/>
</dbReference>
<dbReference type="InterPro" id="IPR020904">
    <property type="entry name" value="Sc_DH/Rdtase_CS"/>
</dbReference>
<gene>
    <name evidence="4" type="ORF">Q8947_10000</name>
</gene>
<comment type="similarity">
    <text evidence="1">Belongs to the short-chain dehydrogenases/reductases (SDR) family.</text>
</comment>
<feature type="domain" description="Ketoreductase" evidence="3">
    <location>
        <begin position="10"/>
        <end position="190"/>
    </location>
</feature>
<evidence type="ECO:0000256" key="2">
    <source>
        <dbReference type="ARBA" id="ARBA00023002"/>
    </source>
</evidence>
<keyword evidence="5" id="KW-1185">Reference proteome</keyword>
<keyword evidence="2 4" id="KW-0560">Oxidoreductase</keyword>
<dbReference type="InterPro" id="IPR057326">
    <property type="entry name" value="KR_dom"/>
</dbReference>
<comment type="caution">
    <text evidence="4">The sequence shown here is derived from an EMBL/GenBank/DDBJ whole genome shotgun (WGS) entry which is preliminary data.</text>
</comment>
<dbReference type="PANTHER" id="PTHR42760:SF133">
    <property type="entry name" value="3-OXOACYL-[ACYL-CARRIER-PROTEIN] REDUCTASE"/>
    <property type="match status" value="1"/>
</dbReference>
<evidence type="ECO:0000256" key="1">
    <source>
        <dbReference type="ARBA" id="ARBA00006484"/>
    </source>
</evidence>
<evidence type="ECO:0000313" key="5">
    <source>
        <dbReference type="Proteomes" id="UP001232156"/>
    </source>
</evidence>
<reference evidence="4 5" key="1">
    <citation type="submission" date="2023-08" db="EMBL/GenBank/DDBJ databases">
        <title>Alcaligenaceae gen. nov., a novel taxon isolated from the sludge of Yixing Pesticide Factory.</title>
        <authorList>
            <person name="Ruan L."/>
        </authorList>
    </citation>
    <scope>NUCLEOTIDE SEQUENCE [LARGE SCALE GENOMIC DNA]</scope>
    <source>
        <strain evidence="4 5">LG-2</strain>
    </source>
</reference>
<dbReference type="CDD" id="cd05233">
    <property type="entry name" value="SDR_c"/>
    <property type="match status" value="1"/>
</dbReference>
<dbReference type="PRINTS" id="PR00080">
    <property type="entry name" value="SDRFAMILY"/>
</dbReference>
<name>A0ABU1D798_9BURK</name>
<evidence type="ECO:0000313" key="4">
    <source>
        <dbReference type="EMBL" id="MDR4126313.1"/>
    </source>
</evidence>
<dbReference type="Gene3D" id="3.40.50.720">
    <property type="entry name" value="NAD(P)-binding Rossmann-like Domain"/>
    <property type="match status" value="1"/>
</dbReference>
<accession>A0ABU1D798</accession>
<dbReference type="SMART" id="SM00822">
    <property type="entry name" value="PKS_KR"/>
    <property type="match status" value="1"/>
</dbReference>
<dbReference type="InterPro" id="IPR002347">
    <property type="entry name" value="SDR_fam"/>
</dbReference>
<dbReference type="EC" id="1.1.1.47" evidence="4"/>
<dbReference type="Pfam" id="PF13561">
    <property type="entry name" value="adh_short_C2"/>
    <property type="match status" value="1"/>
</dbReference>